<protein>
    <submittedName>
        <fullName evidence="2">Glycosyltransferase involved in cell wall biosynthesis</fullName>
    </submittedName>
</protein>
<dbReference type="OrthoDB" id="6638088at2"/>
<feature type="domain" description="Spore protein YkvP/CgeB glycosyl transferase-like" evidence="1">
    <location>
        <begin position="257"/>
        <end position="364"/>
    </location>
</feature>
<keyword evidence="3" id="KW-1185">Reference proteome</keyword>
<sequence length="381" mass="43879">MKILLVGEYNSIHYTLKEGLQQLGHTVTVVGLGDGFKKRTVDVNFVKPYETGIKNFLKRVVYKLFKIDLNSESIKKQFFQNKHIFQGNDIVQLVNENSFSTVPKVEKEMLQFIFQNNKKVFLLSCGTDYLSVKYALEEKFAYSIATPYLQKKGTEAQFQHMTQCITAPFEDLHHFIVKNVEGIIASDFDYDIPLQGHPNYLGMVPNPINLDKLKYTPLVIEDKVVIFHGINQNNYYKKGNDIFEKALEIVSETHSEKIDITTVRSIPYVEYIKAFDTCHILLDQVFAYDQGYNALEAMAKGKVVFTGAEKEFLDYYNLSEDEVAINALPDAQKIAKKLIWLVENPQKILEISRNARNFVEQEHHHILGAKRYLSKWGVDVI</sequence>
<dbReference type="Pfam" id="PF13524">
    <property type="entry name" value="Glyco_trans_1_2"/>
    <property type="match status" value="1"/>
</dbReference>
<dbReference type="RefSeq" id="WP_115124692.1">
    <property type="nucleotide sequence ID" value="NZ_QRAO01000008.1"/>
</dbReference>
<dbReference type="EMBL" id="QRAO01000008">
    <property type="protein sequence ID" value="RDK83237.1"/>
    <property type="molecule type" value="Genomic_DNA"/>
</dbReference>
<evidence type="ECO:0000313" key="3">
    <source>
        <dbReference type="Proteomes" id="UP000255317"/>
    </source>
</evidence>
<dbReference type="GO" id="GO:0016740">
    <property type="term" value="F:transferase activity"/>
    <property type="evidence" value="ECO:0007669"/>
    <property type="project" value="UniProtKB-KW"/>
</dbReference>
<organism evidence="2 3">
    <name type="scientific">Marinirhabdus gelatinilytica</name>
    <dbReference type="NCBI Taxonomy" id="1703343"/>
    <lineage>
        <taxon>Bacteria</taxon>
        <taxon>Pseudomonadati</taxon>
        <taxon>Bacteroidota</taxon>
        <taxon>Flavobacteriia</taxon>
        <taxon>Flavobacteriales</taxon>
        <taxon>Flavobacteriaceae</taxon>
    </lineage>
</organism>
<gene>
    <name evidence="2" type="ORF">C8D94_10825</name>
</gene>
<accession>A0A370Q4G7</accession>
<keyword evidence="2" id="KW-0808">Transferase</keyword>
<name>A0A370Q4G7_9FLAO</name>
<dbReference type="Proteomes" id="UP000255317">
    <property type="component" value="Unassembled WGS sequence"/>
</dbReference>
<evidence type="ECO:0000313" key="2">
    <source>
        <dbReference type="EMBL" id="RDK83237.1"/>
    </source>
</evidence>
<proteinExistence type="predicted"/>
<dbReference type="InterPro" id="IPR055259">
    <property type="entry name" value="YkvP/CgeB_Glyco_trans-like"/>
</dbReference>
<evidence type="ECO:0000259" key="1">
    <source>
        <dbReference type="Pfam" id="PF13524"/>
    </source>
</evidence>
<dbReference type="SUPFAM" id="SSF53756">
    <property type="entry name" value="UDP-Glycosyltransferase/glycogen phosphorylase"/>
    <property type="match status" value="1"/>
</dbReference>
<comment type="caution">
    <text evidence="2">The sequence shown here is derived from an EMBL/GenBank/DDBJ whole genome shotgun (WGS) entry which is preliminary data.</text>
</comment>
<dbReference type="AlphaFoldDB" id="A0A370Q4G7"/>
<dbReference type="Gene3D" id="3.40.50.2000">
    <property type="entry name" value="Glycogen Phosphorylase B"/>
    <property type="match status" value="1"/>
</dbReference>
<reference evidence="2 3" key="1">
    <citation type="submission" date="2018-07" db="EMBL/GenBank/DDBJ databases">
        <title>Genomic Encyclopedia of Type Strains, Phase IV (KMG-IV): sequencing the most valuable type-strain genomes for metagenomic binning, comparative biology and taxonomic classification.</title>
        <authorList>
            <person name="Goeker M."/>
        </authorList>
    </citation>
    <scope>NUCLEOTIDE SEQUENCE [LARGE SCALE GENOMIC DNA]</scope>
    <source>
        <strain evidence="2 3">DSM 101478</strain>
    </source>
</reference>